<dbReference type="AlphaFoldDB" id="A0A9N9E517"/>
<evidence type="ECO:0000313" key="1">
    <source>
        <dbReference type="EMBL" id="CAG8664106.1"/>
    </source>
</evidence>
<protein>
    <submittedName>
        <fullName evidence="1">8069_t:CDS:1</fullName>
    </submittedName>
</protein>
<accession>A0A9N9E517</accession>
<evidence type="ECO:0000313" key="2">
    <source>
        <dbReference type="Proteomes" id="UP000789706"/>
    </source>
</evidence>
<gene>
    <name evidence="1" type="ORF">DEBURN_LOCUS11858</name>
</gene>
<sequence length="87" mass="9633">MAKTLNEGTYQSTVIVLTIRAVLKNLPLGPLSFISTSERQNEDDVIKFVETLLLLQNILITNISLLCHGSISKSQRQMEESTTVSTP</sequence>
<dbReference type="Proteomes" id="UP000789706">
    <property type="component" value="Unassembled WGS sequence"/>
</dbReference>
<dbReference type="EMBL" id="CAJVPK010008968">
    <property type="protein sequence ID" value="CAG8664106.1"/>
    <property type="molecule type" value="Genomic_DNA"/>
</dbReference>
<proteinExistence type="predicted"/>
<organism evidence="1 2">
    <name type="scientific">Diversispora eburnea</name>
    <dbReference type="NCBI Taxonomy" id="1213867"/>
    <lineage>
        <taxon>Eukaryota</taxon>
        <taxon>Fungi</taxon>
        <taxon>Fungi incertae sedis</taxon>
        <taxon>Mucoromycota</taxon>
        <taxon>Glomeromycotina</taxon>
        <taxon>Glomeromycetes</taxon>
        <taxon>Diversisporales</taxon>
        <taxon>Diversisporaceae</taxon>
        <taxon>Diversispora</taxon>
    </lineage>
</organism>
<name>A0A9N9E517_9GLOM</name>
<dbReference type="OrthoDB" id="2399827at2759"/>
<keyword evidence="2" id="KW-1185">Reference proteome</keyword>
<comment type="caution">
    <text evidence="1">The sequence shown here is derived from an EMBL/GenBank/DDBJ whole genome shotgun (WGS) entry which is preliminary data.</text>
</comment>
<feature type="non-terminal residue" evidence="1">
    <location>
        <position position="87"/>
    </location>
</feature>
<reference evidence="1" key="1">
    <citation type="submission" date="2021-06" db="EMBL/GenBank/DDBJ databases">
        <authorList>
            <person name="Kallberg Y."/>
            <person name="Tangrot J."/>
            <person name="Rosling A."/>
        </authorList>
    </citation>
    <scope>NUCLEOTIDE SEQUENCE</scope>
    <source>
        <strain evidence="1">AZ414A</strain>
    </source>
</reference>